<dbReference type="PANTHER" id="PTHR46505:SF1">
    <property type="entry name" value="OXIDOREDUCTASE NAD-BINDING DOMAIN-CONTAINING PROTEIN 1"/>
    <property type="match status" value="1"/>
</dbReference>
<dbReference type="InterPro" id="IPR039261">
    <property type="entry name" value="FNR_nucleotide-bd"/>
</dbReference>
<evidence type="ECO:0000313" key="5">
    <source>
        <dbReference type="Proteomes" id="UP000193144"/>
    </source>
</evidence>
<dbReference type="InterPro" id="IPR017927">
    <property type="entry name" value="FAD-bd_FR_type"/>
</dbReference>
<dbReference type="Gene3D" id="3.40.50.80">
    <property type="entry name" value="Nucleotide-binding domain of ferredoxin-NADP reductase (FNR) module"/>
    <property type="match status" value="1"/>
</dbReference>
<dbReference type="GO" id="GO:0016491">
    <property type="term" value="F:oxidoreductase activity"/>
    <property type="evidence" value="ECO:0007669"/>
    <property type="project" value="UniProtKB-KW"/>
</dbReference>
<organism evidence="4 5">
    <name type="scientific">Clohesyomyces aquaticus</name>
    <dbReference type="NCBI Taxonomy" id="1231657"/>
    <lineage>
        <taxon>Eukaryota</taxon>
        <taxon>Fungi</taxon>
        <taxon>Dikarya</taxon>
        <taxon>Ascomycota</taxon>
        <taxon>Pezizomycotina</taxon>
        <taxon>Dothideomycetes</taxon>
        <taxon>Pleosporomycetidae</taxon>
        <taxon>Pleosporales</taxon>
        <taxon>Lindgomycetaceae</taxon>
        <taxon>Clohesyomyces</taxon>
    </lineage>
</organism>
<proteinExistence type="predicted"/>
<dbReference type="PROSITE" id="PS51384">
    <property type="entry name" value="FAD_FR"/>
    <property type="match status" value="1"/>
</dbReference>
<keyword evidence="2" id="KW-0520">NAD</keyword>
<dbReference type="OrthoDB" id="436496at2759"/>
<evidence type="ECO:0000256" key="1">
    <source>
        <dbReference type="ARBA" id="ARBA00023002"/>
    </source>
</evidence>
<keyword evidence="5" id="KW-1185">Reference proteome</keyword>
<dbReference type="Proteomes" id="UP000193144">
    <property type="component" value="Unassembled WGS sequence"/>
</dbReference>
<evidence type="ECO:0000313" key="4">
    <source>
        <dbReference type="EMBL" id="ORY17413.1"/>
    </source>
</evidence>
<evidence type="ECO:0000259" key="3">
    <source>
        <dbReference type="PROSITE" id="PS51384"/>
    </source>
</evidence>
<dbReference type="EMBL" id="MCFA01000012">
    <property type="protein sequence ID" value="ORY17413.1"/>
    <property type="molecule type" value="Genomic_DNA"/>
</dbReference>
<protein>
    <recommendedName>
        <fullName evidence="3">FAD-binding FR-type domain-containing protein</fullName>
    </recommendedName>
</protein>
<sequence length="340" mass="37670">MFKAPATFTARLCILRPSLRRTQCASMMVQNASTKANLSHEERTATEPRGDGLHVVRVDRVTAVNDNIRTFKLAIEDTRNGIDFLPGQWLDVHVPSIKKAGGFTVTSSPREAIPATSTEKPFLELAIQKSPDNPPAAWFWQPAETITGARLNVRIGGSFVWPPPGLVKESIKRVVFIAGGVGINPLMSMISYIGQQRDSLEQVRLLYATKLPSTNPERTEILFLPRILDFFCEPRTSSQDLKGHLELFVTGAHNKTSRSDKDVSGLLNLPPPEPEADATVKVYQGRIDESALSRAVGDPETQSSSVFYVCGPPHMTDSIVQHLRNKENVASEQVLCEKWW</sequence>
<dbReference type="SUPFAM" id="SSF52343">
    <property type="entry name" value="Ferredoxin reductase-like, C-terminal NADP-linked domain"/>
    <property type="match status" value="1"/>
</dbReference>
<dbReference type="STRING" id="1231657.A0A1Y2A4G9"/>
<dbReference type="GO" id="GO:0005739">
    <property type="term" value="C:mitochondrion"/>
    <property type="evidence" value="ECO:0007669"/>
    <property type="project" value="TreeGrafter"/>
</dbReference>
<dbReference type="SUPFAM" id="SSF63380">
    <property type="entry name" value="Riboflavin synthase domain-like"/>
    <property type="match status" value="1"/>
</dbReference>
<accession>A0A1Y2A4G9</accession>
<name>A0A1Y2A4G9_9PLEO</name>
<dbReference type="InterPro" id="IPR017938">
    <property type="entry name" value="Riboflavin_synthase-like_b-brl"/>
</dbReference>
<gene>
    <name evidence="4" type="ORF">BCR34DRAFT_37384</name>
</gene>
<comment type="caution">
    <text evidence="4">The sequence shown here is derived from an EMBL/GenBank/DDBJ whole genome shotgun (WGS) entry which is preliminary data.</text>
</comment>
<feature type="domain" description="FAD-binding FR-type" evidence="3">
    <location>
        <begin position="51"/>
        <end position="164"/>
    </location>
</feature>
<evidence type="ECO:0000256" key="2">
    <source>
        <dbReference type="ARBA" id="ARBA00023027"/>
    </source>
</evidence>
<keyword evidence="1" id="KW-0560">Oxidoreductase</keyword>
<dbReference type="AlphaFoldDB" id="A0A1Y2A4G9"/>
<reference evidence="4 5" key="1">
    <citation type="submission" date="2016-07" db="EMBL/GenBank/DDBJ databases">
        <title>Pervasive Adenine N6-methylation of Active Genes in Fungi.</title>
        <authorList>
            <consortium name="DOE Joint Genome Institute"/>
            <person name="Mondo S.J."/>
            <person name="Dannebaum R.O."/>
            <person name="Kuo R.C."/>
            <person name="Labutti K."/>
            <person name="Haridas S."/>
            <person name="Kuo A."/>
            <person name="Salamov A."/>
            <person name="Ahrendt S.R."/>
            <person name="Lipzen A."/>
            <person name="Sullivan W."/>
            <person name="Andreopoulos W.B."/>
            <person name="Clum A."/>
            <person name="Lindquist E."/>
            <person name="Daum C."/>
            <person name="Ramamoorthy G.K."/>
            <person name="Gryganskyi A."/>
            <person name="Culley D."/>
            <person name="Magnuson J.K."/>
            <person name="James T.Y."/>
            <person name="O'Malley M.A."/>
            <person name="Stajich J.E."/>
            <person name="Spatafora J.W."/>
            <person name="Visel A."/>
            <person name="Grigoriev I.V."/>
        </authorList>
    </citation>
    <scope>NUCLEOTIDE SEQUENCE [LARGE SCALE GENOMIC DNA]</scope>
    <source>
        <strain evidence="4 5">CBS 115471</strain>
    </source>
</reference>
<dbReference type="CDD" id="cd00322">
    <property type="entry name" value="FNR_like"/>
    <property type="match status" value="1"/>
</dbReference>
<dbReference type="Gene3D" id="2.40.30.10">
    <property type="entry name" value="Translation factors"/>
    <property type="match status" value="1"/>
</dbReference>
<dbReference type="InterPro" id="IPR052128">
    <property type="entry name" value="Oxidoreductase_NAD-binding"/>
</dbReference>
<dbReference type="PANTHER" id="PTHR46505">
    <property type="entry name" value="OXIDOREDUCTASE NAD-BINDING DOMAIN-CONTAINING PROTEIN 1"/>
    <property type="match status" value="1"/>
</dbReference>